<name>M4W0S7_9BACT</name>
<gene>
    <name evidence="1" type="ORF">A11S_2228</name>
</gene>
<dbReference type="Proteomes" id="UP000011932">
    <property type="component" value="Chromosome"/>
</dbReference>
<accession>M4W0S7</accession>
<evidence type="ECO:0000313" key="1">
    <source>
        <dbReference type="EMBL" id="AGH99024.1"/>
    </source>
</evidence>
<dbReference type="AlphaFoldDB" id="M4W0S7"/>
<sequence length="244" mass="27102">MCDISNNVATKNGVGISSIMAAQLKNLTGKTVAQATQSLREESGYMWIAEDQGLLLSPDESHIFRLCHVPDVAMAFAETCRSHEHHNPHLPRVFCHVKLSERSYLTMIEPLIPFHKFGKGELCTTMFGQARAFAAFLSGDEMHKAPHECMRHDAHLTEAAKIIVQTARYAKDHAKRAGIDTTPPSVMFRKTAEGGCQPVYVAPLVLDGHHSIDKKTLEKIEARFSDSELKNPSSRFWPKAAPVL</sequence>
<dbReference type="KEGG" id="man:A11S_2228"/>
<evidence type="ECO:0000313" key="2">
    <source>
        <dbReference type="Proteomes" id="UP000011932"/>
    </source>
</evidence>
<dbReference type="STRING" id="349215.A11S_2228"/>
<dbReference type="HOGENOM" id="CLU_1137011_0_0_5"/>
<reference evidence="1 2" key="1">
    <citation type="journal article" date="2013" name="ISME J.">
        <title>By their genes ye shall know them: genomic signatures of predatory bacteria.</title>
        <authorList>
            <person name="Pasternak Z."/>
            <person name="Pietrokovski S."/>
            <person name="Rotem O."/>
            <person name="Gophna U."/>
            <person name="Lurie-Weinberger M.N."/>
            <person name="Jurkevitch E."/>
        </authorList>
    </citation>
    <scope>NUCLEOTIDE SEQUENCE [LARGE SCALE GENOMIC DNA]</scope>
    <source>
        <strain evidence="1">EPB</strain>
    </source>
</reference>
<organism evidence="1 2">
    <name type="scientific">Micavibrio aeruginosavorus EPB</name>
    <dbReference type="NCBI Taxonomy" id="349215"/>
    <lineage>
        <taxon>Bacteria</taxon>
        <taxon>Pseudomonadati</taxon>
        <taxon>Bdellovibrionota</taxon>
        <taxon>Bdellovibrionia</taxon>
        <taxon>Bdellovibrionales</taxon>
        <taxon>Pseudobdellovibrionaceae</taxon>
        <taxon>Micavibrio</taxon>
    </lineage>
</organism>
<proteinExistence type="predicted"/>
<protein>
    <submittedName>
        <fullName evidence="1">Uncharacterized protein</fullName>
    </submittedName>
</protein>
<dbReference type="EMBL" id="CP003538">
    <property type="protein sequence ID" value="AGH99024.1"/>
    <property type="molecule type" value="Genomic_DNA"/>
</dbReference>